<evidence type="ECO:0000256" key="7">
    <source>
        <dbReference type="ARBA" id="ARBA00022741"/>
    </source>
</evidence>
<evidence type="ECO:0000256" key="1">
    <source>
        <dbReference type="ARBA" id="ARBA00001936"/>
    </source>
</evidence>
<evidence type="ECO:0000313" key="15">
    <source>
        <dbReference type="Proteomes" id="UP000283981"/>
    </source>
</evidence>
<dbReference type="InterPro" id="IPR049912">
    <property type="entry name" value="CRESS_DNA_REP"/>
</dbReference>
<dbReference type="Gene3D" id="3.40.1310.20">
    <property type="match status" value="1"/>
</dbReference>
<dbReference type="GO" id="GO:0016787">
    <property type="term" value="F:hydrolase activity"/>
    <property type="evidence" value="ECO:0007669"/>
    <property type="project" value="UniProtKB-KW"/>
</dbReference>
<dbReference type="PROSITE" id="PS52020">
    <property type="entry name" value="CRESS_DNA_REP"/>
    <property type="match status" value="1"/>
</dbReference>
<evidence type="ECO:0000256" key="6">
    <source>
        <dbReference type="ARBA" id="ARBA00022723"/>
    </source>
</evidence>
<dbReference type="Pfam" id="PF00910">
    <property type="entry name" value="RNA_helicase"/>
    <property type="match status" value="1"/>
</dbReference>
<accession>A0A414UYK5</accession>
<reference evidence="14 15" key="1">
    <citation type="submission" date="2018-08" db="EMBL/GenBank/DDBJ databases">
        <title>A genome reference for cultivated species of the human gut microbiota.</title>
        <authorList>
            <person name="Zou Y."/>
            <person name="Xue W."/>
            <person name="Luo G."/>
        </authorList>
    </citation>
    <scope>NUCLEOTIDE SEQUENCE [LARGE SCALE GENOMIC DNA]</scope>
    <source>
        <strain evidence="14 15">AM21-18</strain>
    </source>
</reference>
<dbReference type="RefSeq" id="WP_118207885.1">
    <property type="nucleotide sequence ID" value="NZ_CAXSNP010000012.1"/>
</dbReference>
<evidence type="ECO:0000256" key="9">
    <source>
        <dbReference type="ARBA" id="ARBA00022801"/>
    </source>
</evidence>
<dbReference type="GO" id="GO:0003724">
    <property type="term" value="F:RNA helicase activity"/>
    <property type="evidence" value="ECO:0007669"/>
    <property type="project" value="InterPro"/>
</dbReference>
<protein>
    <recommendedName>
        <fullName evidence="13">CRESS-DNA virus Rep endonuclease domain-containing protein</fullName>
    </recommendedName>
</protein>
<dbReference type="GO" id="GO:0016779">
    <property type="term" value="F:nucleotidyltransferase activity"/>
    <property type="evidence" value="ECO:0007669"/>
    <property type="project" value="UniProtKB-KW"/>
</dbReference>
<dbReference type="GO" id="GO:0006260">
    <property type="term" value="P:DNA replication"/>
    <property type="evidence" value="ECO:0007669"/>
    <property type="project" value="UniProtKB-KW"/>
</dbReference>
<keyword evidence="7" id="KW-0547">Nucleotide-binding</keyword>
<evidence type="ECO:0000256" key="4">
    <source>
        <dbReference type="ARBA" id="ARBA00022705"/>
    </source>
</evidence>
<dbReference type="GO" id="GO:0000166">
    <property type="term" value="F:nucleotide binding"/>
    <property type="evidence" value="ECO:0007669"/>
    <property type="project" value="UniProtKB-KW"/>
</dbReference>
<evidence type="ECO:0000256" key="10">
    <source>
        <dbReference type="ARBA" id="ARBA00023124"/>
    </source>
</evidence>
<keyword evidence="8" id="KW-0255">Endonuclease</keyword>
<dbReference type="AlphaFoldDB" id="A0A414UYK5"/>
<dbReference type="EMBL" id="QRIS01000005">
    <property type="protein sequence ID" value="RHG87332.1"/>
    <property type="molecule type" value="Genomic_DNA"/>
</dbReference>
<dbReference type="InterPro" id="IPR000605">
    <property type="entry name" value="Helicase_SF3_ssDNA/RNA_vir"/>
</dbReference>
<keyword evidence="10" id="KW-0190">Covalent protein-DNA linkage</keyword>
<comment type="cofactor">
    <cofactor evidence="1">
        <name>Mn(2+)</name>
        <dbReference type="ChEBI" id="CHEBI:29035"/>
    </cofactor>
</comment>
<dbReference type="GO" id="GO:0046872">
    <property type="term" value="F:metal ion binding"/>
    <property type="evidence" value="ECO:0007669"/>
    <property type="project" value="UniProtKB-KW"/>
</dbReference>
<dbReference type="GO" id="GO:0003723">
    <property type="term" value="F:RNA binding"/>
    <property type="evidence" value="ECO:0007669"/>
    <property type="project" value="InterPro"/>
</dbReference>
<keyword evidence="3" id="KW-0548">Nucleotidyltransferase</keyword>
<evidence type="ECO:0000256" key="3">
    <source>
        <dbReference type="ARBA" id="ARBA00022695"/>
    </source>
</evidence>
<keyword evidence="9" id="KW-0378">Hydrolase</keyword>
<organism evidence="14 15">
    <name type="scientific">Mediterraneibacter gnavus</name>
    <name type="common">Ruminococcus gnavus</name>
    <dbReference type="NCBI Taxonomy" id="33038"/>
    <lineage>
        <taxon>Bacteria</taxon>
        <taxon>Bacillati</taxon>
        <taxon>Bacillota</taxon>
        <taxon>Clostridia</taxon>
        <taxon>Lachnospirales</taxon>
        <taxon>Lachnospiraceae</taxon>
        <taxon>Mediterraneibacter</taxon>
    </lineage>
</organism>
<dbReference type="Proteomes" id="UP000283981">
    <property type="component" value="Unassembled WGS sequence"/>
</dbReference>
<gene>
    <name evidence="14" type="ORF">DW243_04290</name>
</gene>
<evidence type="ECO:0000256" key="2">
    <source>
        <dbReference type="ARBA" id="ARBA00022679"/>
    </source>
</evidence>
<proteinExistence type="predicted"/>
<evidence type="ECO:0000256" key="11">
    <source>
        <dbReference type="ARBA" id="ARBA00023125"/>
    </source>
</evidence>
<keyword evidence="2" id="KW-0808">Transferase</keyword>
<dbReference type="GO" id="GO:0004519">
    <property type="term" value="F:endonuclease activity"/>
    <property type="evidence" value="ECO:0007669"/>
    <property type="project" value="UniProtKB-KW"/>
</dbReference>
<keyword evidence="12" id="KW-0511">Multifunctional enzyme</keyword>
<keyword evidence="6" id="KW-0479">Metal-binding</keyword>
<evidence type="ECO:0000313" key="14">
    <source>
        <dbReference type="EMBL" id="RHG87332.1"/>
    </source>
</evidence>
<evidence type="ECO:0000256" key="12">
    <source>
        <dbReference type="ARBA" id="ARBA00023268"/>
    </source>
</evidence>
<dbReference type="GO" id="GO:0003677">
    <property type="term" value="F:DNA binding"/>
    <property type="evidence" value="ECO:0007669"/>
    <property type="project" value="UniProtKB-KW"/>
</dbReference>
<evidence type="ECO:0000256" key="5">
    <source>
        <dbReference type="ARBA" id="ARBA00022722"/>
    </source>
</evidence>
<sequence>MSIIENNKQQANNSQRNAYQLTINNPLDYGFDHLTIKKTLVENFTTLRYFCMADEIGKEGTPHTHLYVYFNSRVRFSTVKKNFPSAHIEPAHGNIQSNISYIKKTGKWEGTDKAETRVDGTFEEWGTVPTQKGTRADMEELYELIKAGYSNAEILAMNNDYILNIERLDRVRTELLIDKFKNTRRTDLEVIYISGATGTGKTRGILDKHGDGNVYRVNDYEHPFDGYSCQNILAFDEFRSQLRLSDMLNYCDIYPIQLPARYANKFACYETVYIISNWSLEDQYKEVQKDNPESWKAFLRRIHEVTIYKEDGTLTHYDSVEAYLKRKEKFHTIEPEDECPFAEQETLFPKGGAKHDE</sequence>
<evidence type="ECO:0000256" key="8">
    <source>
        <dbReference type="ARBA" id="ARBA00022759"/>
    </source>
</evidence>
<dbReference type="Pfam" id="PF02407">
    <property type="entry name" value="Viral_Rep"/>
    <property type="match status" value="1"/>
</dbReference>
<evidence type="ECO:0000259" key="13">
    <source>
        <dbReference type="PROSITE" id="PS52020"/>
    </source>
</evidence>
<name>A0A414UYK5_MEDGN</name>
<keyword evidence="11" id="KW-0238">DNA-binding</keyword>
<keyword evidence="4" id="KW-0235">DNA replication</keyword>
<keyword evidence="5" id="KW-0540">Nuclease</keyword>
<feature type="domain" description="CRESS-DNA virus Rep endonuclease" evidence="13">
    <location>
        <begin position="13"/>
        <end position="128"/>
    </location>
</feature>
<comment type="caution">
    <text evidence="14">The sequence shown here is derived from an EMBL/GenBank/DDBJ whole genome shotgun (WGS) entry which is preliminary data.</text>
</comment>